<reference evidence="4 5" key="1">
    <citation type="submission" date="2016-10" db="EMBL/GenBank/DDBJ databases">
        <authorList>
            <person name="de Groot N.N."/>
        </authorList>
    </citation>
    <scope>NUCLEOTIDE SEQUENCE [LARGE SCALE GENOMIC DNA]</scope>
    <source>
        <strain evidence="4 5">CGMCC 1.5070</strain>
    </source>
</reference>
<organism evidence="4 5">
    <name type="scientific">Hydrogenoanaerobacterium saccharovorans</name>
    <dbReference type="NCBI Taxonomy" id="474960"/>
    <lineage>
        <taxon>Bacteria</taxon>
        <taxon>Bacillati</taxon>
        <taxon>Bacillota</taxon>
        <taxon>Clostridia</taxon>
        <taxon>Eubacteriales</taxon>
        <taxon>Oscillospiraceae</taxon>
        <taxon>Hydrogenoanaerobacterium</taxon>
    </lineage>
</organism>
<dbReference type="Proteomes" id="UP000199158">
    <property type="component" value="Unassembled WGS sequence"/>
</dbReference>
<protein>
    <submittedName>
        <fullName evidence="4">Cadherin-like beta sandwich domain-containing protein</fullName>
    </submittedName>
</protein>
<sequence length="1453" mass="161096">MKRYLAFFLALVLVFTVPDATFKTMAAITSNVPEVRFIGSETATAADVIEGNGAEVFIGTSTQYTIGEPPFIIQDKSGTAVTDKIIYNNATKSFSTQKGAAGSGMASYSITANFFAITATGTALESWNGGAMAIDVTSQSRMAILEKSSIKIKAKDEESNEGNVIFEVVGTPTGAFSRYVSGATISGQRVPDGRDPKPLEVNFWDGSSGSQKTDIKLLLYTKQGTVIPNSDPEKKQYKVTKDTTYEIVFSTAPSNPMILRVWTAKAAADQLAKAVVNDITKRNYVILNKNDDYSWITTDFKLATEVPYFGAKFDIDWVWEPNKDESYGAAAIEKIDNDGSTDDQNKLIKTTRAKVHKQESDVKGMLKAKITCLIDGKPVLDDSGKPVEALADVPIIVKGKGRPAYIKLLTQQVGGQDPTDIAPKDPDKIENIPKNMDVYDNSVSGADKTKLPYRFYSTMYMGEKNAAAEYVIISCDDPEVLDLFLDGQPAAYVYNTKVNNPNPKGVGSLDLEIVAAKEGSTRIVFDFYCKGFGGKIEKYQTITTPIISVQDSTPRKDATLASLTMRRNNSKLFGLIEGEEFDYGFSPEKTQYQVEVPFRDTDQVTLTPVLNDKKADRNISYEIIYEYNSDTPVVDSGNPGSPSTVKSGDKITIKLPNEGDTATVRLTTTAQNPSIKMIYKLEITRAYKSIDSTLKELKVSDSNDKTMKNLLTGFKGDKTSYEISVPYRVKQALVEATPNFIEAKAEIISPEAKKENLFSKTENLIDLGYGEGVNPTNIKVLVTAENSDYKTEYQVAVRRLDPSTIATLDDLVITDNAEKPIPFTPKFNKTTLVYEMNIPYATDSIKIKTKPTDNTVSSIQARDIHKSSDEQKQWVDLTPDVLSAKIPVDCGTDEKPAFTIPIKVTAEDEKTVVTYELEIVRELPSDEAALASLDIVDQNKKNIEYDFYPDIMKYTVPTAYESESVMFTPKAVFATPHEITINGKRIKNGEQSRAYKLEKYPNITKFEVKVTAEDQKTEKTYLLDIARAKPSSDNLLKSLAITGLKEFKPVFVPSKQNYKGSIADGGKSVVVTATANHPYAIIKINGKKAESGKPFEAIDVVEVDSEINIEVIAQNGTDKRVYNVKLTNENLIDKSSNADLRSLEVKEGYMSPEFKPSISTYEVSVKDETSFVDIIPRADDRMAKVRVLAGTKEIGDDDGDYSEAIENGENNFTVEVTSPDKTKVKEYKINVFRGDEEKQGLLKPITPDIIDFKGSDNIVVDITKYPIVSAEVFNELKKYPKKVITFVGNDYSLQFKARDIKKLIPHEKVYDFSMAFTSPDEDAIYDIMDEKSANDKLEPVMVYFRHHGQLPAPAVFTLSLGQKYKNKKLYWHYYNKERDRIDYYGYFNTNSKGTFAVQIDHFSTYFITIRIVAGSENKSGASGKASDNIGNVSRINPDTGKNCGKMNTGGNQP</sequence>
<dbReference type="EMBL" id="FOCG01000001">
    <property type="protein sequence ID" value="SEM61873.1"/>
    <property type="molecule type" value="Genomic_DNA"/>
</dbReference>
<keyword evidence="5" id="KW-1185">Reference proteome</keyword>
<proteinExistence type="predicted"/>
<feature type="domain" description="Cadherin-like beta-sandwich-like" evidence="3">
    <location>
        <begin position="697"/>
        <end position="799"/>
    </location>
</feature>
<feature type="domain" description="Cadherin-like beta-sandwich-like" evidence="3">
    <location>
        <begin position="809"/>
        <end position="922"/>
    </location>
</feature>
<name>A0A1H7ZUA4_9FIRM</name>
<feature type="domain" description="Cadherin-like beta-sandwich-like" evidence="3">
    <location>
        <begin position="943"/>
        <end position="1027"/>
    </location>
</feature>
<evidence type="ECO:0000259" key="3">
    <source>
        <dbReference type="Pfam" id="PF12733"/>
    </source>
</evidence>
<feature type="domain" description="Cadherin-like beta-sandwich-like" evidence="3">
    <location>
        <begin position="1141"/>
        <end position="1233"/>
    </location>
</feature>
<feature type="domain" description="Cadherin-like beta-sandwich-like" evidence="3">
    <location>
        <begin position="1036"/>
        <end position="1127"/>
    </location>
</feature>
<dbReference type="InterPro" id="IPR025883">
    <property type="entry name" value="Cadherin-like_domain"/>
</dbReference>
<feature type="domain" description="Cadherin-like beta-sandwich-like" evidence="3">
    <location>
        <begin position="584"/>
        <end position="685"/>
    </location>
</feature>
<feature type="chain" id="PRO_5038455894" evidence="2">
    <location>
        <begin position="21"/>
        <end position="1453"/>
    </location>
</feature>
<feature type="region of interest" description="Disordered" evidence="1">
    <location>
        <begin position="1417"/>
        <end position="1453"/>
    </location>
</feature>
<evidence type="ECO:0000313" key="5">
    <source>
        <dbReference type="Proteomes" id="UP000199158"/>
    </source>
</evidence>
<accession>A0A1H7ZUA4</accession>
<dbReference type="STRING" id="474960.SAMN05216180_0894"/>
<dbReference type="RefSeq" id="WP_092752050.1">
    <property type="nucleotide sequence ID" value="NZ_FOCG01000001.1"/>
</dbReference>
<keyword evidence="2" id="KW-0732">Signal</keyword>
<evidence type="ECO:0000313" key="4">
    <source>
        <dbReference type="EMBL" id="SEM61873.1"/>
    </source>
</evidence>
<evidence type="ECO:0000256" key="1">
    <source>
        <dbReference type="SAM" id="MobiDB-lite"/>
    </source>
</evidence>
<gene>
    <name evidence="4" type="ORF">SAMN05216180_0894</name>
</gene>
<feature type="signal peptide" evidence="2">
    <location>
        <begin position="1"/>
        <end position="20"/>
    </location>
</feature>
<evidence type="ECO:0000256" key="2">
    <source>
        <dbReference type="SAM" id="SignalP"/>
    </source>
</evidence>
<dbReference type="OrthoDB" id="1843095at2"/>
<dbReference type="Pfam" id="PF12733">
    <property type="entry name" value="Cadherin-like"/>
    <property type="match status" value="6"/>
</dbReference>